<feature type="signal peptide" evidence="2">
    <location>
        <begin position="1"/>
        <end position="19"/>
    </location>
</feature>
<dbReference type="EMBL" id="JADWDJ010000023">
    <property type="protein sequence ID" value="KAG5261762.1"/>
    <property type="molecule type" value="Genomic_DNA"/>
</dbReference>
<evidence type="ECO:0000256" key="2">
    <source>
        <dbReference type="SAM" id="SignalP"/>
    </source>
</evidence>
<dbReference type="InterPro" id="IPR036048">
    <property type="entry name" value="Interleukin_8-like_sf"/>
</dbReference>
<feature type="domain" description="Chemokine interleukin-8-like" evidence="3">
    <location>
        <begin position="22"/>
        <end position="77"/>
    </location>
</feature>
<evidence type="ECO:0000313" key="4">
    <source>
        <dbReference type="EMBL" id="KAG5261762.1"/>
    </source>
</evidence>
<keyword evidence="5" id="KW-1185">Reference proteome</keyword>
<dbReference type="Proteomes" id="UP000823561">
    <property type="component" value="Chromosome 23"/>
</dbReference>
<proteinExistence type="predicted"/>
<sequence length="93" mass="10636">MDFRALVLILFLSLPTIVAIPKCCVKTPIVPINILMMVNKYDVQSSYGICDIDAVKLHVNGKRYCAHPKVIKILELLEKRRQRRQARASWTGI</sequence>
<keyword evidence="2" id="KW-0732">Signal</keyword>
<evidence type="ECO:0000256" key="1">
    <source>
        <dbReference type="ARBA" id="ARBA00022514"/>
    </source>
</evidence>
<accession>A0AAV6FKP7</accession>
<dbReference type="GO" id="GO:0008009">
    <property type="term" value="F:chemokine activity"/>
    <property type="evidence" value="ECO:0007669"/>
    <property type="project" value="InterPro"/>
</dbReference>
<dbReference type="SUPFAM" id="SSF54117">
    <property type="entry name" value="Interleukin 8-like chemokines"/>
    <property type="match status" value="1"/>
</dbReference>
<dbReference type="GO" id="GO:0006955">
    <property type="term" value="P:immune response"/>
    <property type="evidence" value="ECO:0007669"/>
    <property type="project" value="InterPro"/>
</dbReference>
<protein>
    <recommendedName>
        <fullName evidence="3">Chemokine interleukin-8-like domain-containing protein</fullName>
    </recommendedName>
</protein>
<dbReference type="AlphaFoldDB" id="A0AAV6FKP7"/>
<dbReference type="GO" id="GO:0005615">
    <property type="term" value="C:extracellular space"/>
    <property type="evidence" value="ECO:0007669"/>
    <property type="project" value="UniProtKB-KW"/>
</dbReference>
<gene>
    <name evidence="4" type="ORF">AALO_G00288060</name>
</gene>
<dbReference type="Pfam" id="PF00048">
    <property type="entry name" value="IL8"/>
    <property type="match status" value="1"/>
</dbReference>
<name>A0AAV6FKP7_9TELE</name>
<dbReference type="Gene3D" id="2.40.50.40">
    <property type="match status" value="1"/>
</dbReference>
<organism evidence="4 5">
    <name type="scientific">Alosa alosa</name>
    <name type="common">allis shad</name>
    <dbReference type="NCBI Taxonomy" id="278164"/>
    <lineage>
        <taxon>Eukaryota</taxon>
        <taxon>Metazoa</taxon>
        <taxon>Chordata</taxon>
        <taxon>Craniata</taxon>
        <taxon>Vertebrata</taxon>
        <taxon>Euteleostomi</taxon>
        <taxon>Actinopterygii</taxon>
        <taxon>Neopterygii</taxon>
        <taxon>Teleostei</taxon>
        <taxon>Clupei</taxon>
        <taxon>Clupeiformes</taxon>
        <taxon>Clupeoidei</taxon>
        <taxon>Clupeidae</taxon>
        <taxon>Alosa</taxon>
    </lineage>
</organism>
<feature type="chain" id="PRO_5043663835" description="Chemokine interleukin-8-like domain-containing protein" evidence="2">
    <location>
        <begin position="20"/>
        <end position="93"/>
    </location>
</feature>
<comment type="caution">
    <text evidence="4">The sequence shown here is derived from an EMBL/GenBank/DDBJ whole genome shotgun (WGS) entry which is preliminary data.</text>
</comment>
<evidence type="ECO:0000259" key="3">
    <source>
        <dbReference type="Pfam" id="PF00048"/>
    </source>
</evidence>
<keyword evidence="1" id="KW-0202">Cytokine</keyword>
<reference evidence="4" key="1">
    <citation type="submission" date="2020-10" db="EMBL/GenBank/DDBJ databases">
        <title>Chromosome-scale genome assembly of the Allis shad, Alosa alosa.</title>
        <authorList>
            <person name="Margot Z."/>
            <person name="Christophe K."/>
            <person name="Cabau C."/>
            <person name="Louis A."/>
            <person name="Berthelot C."/>
            <person name="Parey E."/>
            <person name="Roest Crollius H."/>
            <person name="Montfort J."/>
            <person name="Robinson-Rechavi M."/>
            <person name="Bucao C."/>
            <person name="Bouchez O."/>
            <person name="Gislard M."/>
            <person name="Lluch J."/>
            <person name="Milhes M."/>
            <person name="Lampietro C."/>
            <person name="Lopez Roques C."/>
            <person name="Donnadieu C."/>
            <person name="Braasch I."/>
            <person name="Desvignes T."/>
            <person name="Postlethwait J."/>
            <person name="Bobe J."/>
            <person name="Guiguen Y."/>
        </authorList>
    </citation>
    <scope>NUCLEOTIDE SEQUENCE</scope>
    <source>
        <strain evidence="4">M-15738</strain>
        <tissue evidence="4">Blood</tissue>
    </source>
</reference>
<dbReference type="InterPro" id="IPR001811">
    <property type="entry name" value="Chemokine_IL8-like_dom"/>
</dbReference>
<evidence type="ECO:0000313" key="5">
    <source>
        <dbReference type="Proteomes" id="UP000823561"/>
    </source>
</evidence>